<dbReference type="Pfam" id="PF13307">
    <property type="entry name" value="Helicase_C_2"/>
    <property type="match status" value="1"/>
</dbReference>
<dbReference type="GO" id="GO:0016818">
    <property type="term" value="F:hydrolase activity, acting on acid anhydrides, in phosphorus-containing anhydrides"/>
    <property type="evidence" value="ECO:0007669"/>
    <property type="project" value="InterPro"/>
</dbReference>
<dbReference type="GO" id="GO:0005524">
    <property type="term" value="F:ATP binding"/>
    <property type="evidence" value="ECO:0007669"/>
    <property type="project" value="InterPro"/>
</dbReference>
<proteinExistence type="predicted"/>
<dbReference type="AlphaFoldDB" id="A0A7L9FLD4"/>
<dbReference type="GO" id="GO:0003676">
    <property type="term" value="F:nucleic acid binding"/>
    <property type="evidence" value="ECO:0007669"/>
    <property type="project" value="InterPro"/>
</dbReference>
<dbReference type="InterPro" id="IPR006555">
    <property type="entry name" value="ATP-dep_Helicase_C"/>
</dbReference>
<reference evidence="2 3" key="1">
    <citation type="submission" date="2020-10" db="EMBL/GenBank/DDBJ databases">
        <title>Thermofilum lucidum 3507LT sp. nov. a novel member of Thermofilaceae family isolated from Chile hot spring, and proposal of description order Thermofilales.</title>
        <authorList>
            <person name="Zayulina K.S."/>
            <person name="Elcheninov A.G."/>
            <person name="Toshchakov S.V."/>
            <person name="Kublanov I.V."/>
        </authorList>
    </citation>
    <scope>NUCLEOTIDE SEQUENCE [LARGE SCALE GENOMIC DNA]</scope>
    <source>
        <strain evidence="2 3">3507LT</strain>
    </source>
</reference>
<organism evidence="2 3">
    <name type="scientific">Infirmifilum lucidum</name>
    <dbReference type="NCBI Taxonomy" id="2776706"/>
    <lineage>
        <taxon>Archaea</taxon>
        <taxon>Thermoproteota</taxon>
        <taxon>Thermoprotei</taxon>
        <taxon>Thermofilales</taxon>
        <taxon>Thermofilaceae</taxon>
        <taxon>Infirmifilum</taxon>
    </lineage>
</organism>
<dbReference type="PROSITE" id="PS51192">
    <property type="entry name" value="HELICASE_ATP_BIND_1"/>
    <property type="match status" value="1"/>
</dbReference>
<dbReference type="InterPro" id="IPR045028">
    <property type="entry name" value="DinG/Rad3-like"/>
</dbReference>
<feature type="domain" description="Helicase ATP-binding" evidence="1">
    <location>
        <begin position="25"/>
        <end position="308"/>
    </location>
</feature>
<dbReference type="PANTHER" id="PTHR11472">
    <property type="entry name" value="DNA REPAIR DEAD HELICASE RAD3/XP-D SUBFAMILY MEMBER"/>
    <property type="match status" value="1"/>
</dbReference>
<gene>
    <name evidence="2" type="ORF">IG193_04105</name>
</gene>
<dbReference type="RefSeq" id="WP_192819617.1">
    <property type="nucleotide sequence ID" value="NZ_CP062310.1"/>
</dbReference>
<evidence type="ECO:0000259" key="1">
    <source>
        <dbReference type="PROSITE" id="PS51192"/>
    </source>
</evidence>
<dbReference type="PANTHER" id="PTHR11472:SF34">
    <property type="entry name" value="REGULATOR OF TELOMERE ELONGATION HELICASE 1"/>
    <property type="match status" value="1"/>
</dbReference>
<keyword evidence="3" id="KW-1185">Reference proteome</keyword>
<dbReference type="GO" id="GO:0003678">
    <property type="term" value="F:DNA helicase activity"/>
    <property type="evidence" value="ECO:0007669"/>
    <property type="project" value="TreeGrafter"/>
</dbReference>
<dbReference type="SUPFAM" id="SSF52540">
    <property type="entry name" value="P-loop containing nucleoside triphosphate hydrolases"/>
    <property type="match status" value="1"/>
</dbReference>
<dbReference type="SMART" id="SM00487">
    <property type="entry name" value="DEXDc"/>
    <property type="match status" value="1"/>
</dbReference>
<dbReference type="GO" id="GO:0006139">
    <property type="term" value="P:nucleobase-containing compound metabolic process"/>
    <property type="evidence" value="ECO:0007669"/>
    <property type="project" value="InterPro"/>
</dbReference>
<dbReference type="InParanoid" id="A0A7L9FLD4"/>
<protein>
    <recommendedName>
        <fullName evidence="1">Helicase ATP-binding domain-containing protein</fullName>
    </recommendedName>
</protein>
<evidence type="ECO:0000313" key="3">
    <source>
        <dbReference type="Proteomes" id="UP000594121"/>
    </source>
</evidence>
<dbReference type="InterPro" id="IPR027417">
    <property type="entry name" value="P-loop_NTPase"/>
</dbReference>
<dbReference type="Gene3D" id="3.40.50.300">
    <property type="entry name" value="P-loop containing nucleotide triphosphate hydrolases"/>
    <property type="match status" value="2"/>
</dbReference>
<accession>A0A7L9FLD4</accession>
<sequence length="482" mass="54436">MNVAGIFEEAGLEPREKQLVVAQMIAENIHDHNILLVAPPGWGKTLAVLAALKAAKKLPSLWLVRALTLGARVSEDAIKLGLRPLVLAGREKTCPFYRSVDDLAEYCRLHRAGCPHFRGLLELAPELGKMLITSYEDVSPGVCKYYIDLFVKADIVIQNYHRRRPATPEVTVIDEAHNLTTPQASRFSALSLEIALDAVKDRASYLYPELEKVVEELKLDDIATMEELFTIHQEMLTKTGKSPLTPLVKFLKALAGGGVAYREGGVIEVYHPPLLRRLPPTRRVFLSATIPKEVEKVFNSFTIRIPAKPRKAFIISDVTSKYGQETVWGFAKILAALRKHYRRNLVFSTERILRQLLHFIDFYEERLPSDWQGVAAYNIFGRFSEGVDIRADTVTVLGTPYLPPDVTPRYRKYFEGLGIGEPEIVIPVSATLQAVGRATRHPQDNPLILLADYRFRRFRLDALDVEEIEVKDVERRGYLPQS</sequence>
<dbReference type="Proteomes" id="UP000594121">
    <property type="component" value="Chromosome"/>
</dbReference>
<dbReference type="KEGG" id="thel:IG193_04105"/>
<dbReference type="GeneID" id="59149051"/>
<evidence type="ECO:0000313" key="2">
    <source>
        <dbReference type="EMBL" id="QOJ79645.1"/>
    </source>
</evidence>
<name>A0A7L9FLD4_9CREN</name>
<dbReference type="InterPro" id="IPR014001">
    <property type="entry name" value="Helicase_ATP-bd"/>
</dbReference>
<dbReference type="EMBL" id="CP062310">
    <property type="protein sequence ID" value="QOJ79645.1"/>
    <property type="molecule type" value="Genomic_DNA"/>
</dbReference>